<dbReference type="SMART" id="SM00327">
    <property type="entry name" value="VWA"/>
    <property type="match status" value="1"/>
</dbReference>
<dbReference type="PROSITE" id="PS50234">
    <property type="entry name" value="VWFA"/>
    <property type="match status" value="2"/>
</dbReference>
<dbReference type="CDD" id="cd00198">
    <property type="entry name" value="vWFA"/>
    <property type="match status" value="2"/>
</dbReference>
<sequence length="1044" mass="114059">MDALTTVQTLCEASTTPHRAAATCAKAMLGVINNQDEIRADETLRASAQDACIALVHSCRGASRWGALRALSVLGLCSAGQTSNLSVALVRNDEALDPRALRVLVAVLPAESGAEHAFLDFCLSTSKAHLTEAVRQLLELRNDQDAGGAANLAMRLFKSGFLDLLASDQTDDAQENVARAETVSLLLSALGFWWKPSKTSFATDQVPRSFDADFLVDTVLALPVKASSAALCCGVLALHIGFGAQDRSHKDFAFMEDQTSFSQIVRKIFERLRKISVAESESSEASQESLELWLWPLLCLLRTLASLDAPAAAAIAVGLPFSSRLPLHVQHWACAALSLTTRPRGQVQEWALKISRNETWFSGTERDARTLASAALSARHFCIATGLEIAFPHTVLAPETWLAAFAQNEELQAHTSVEMLGLLAILNFKGGLRAKLCTCREPRTVLLLLDVSRSLNRTILLDVYVEAIRKLHCGLNLAPTTGDAGYDAIGLITFGSKERIEIPVARYTETDWLDELDRFREGNPAVSNWSECCTPLASAFDLARKDLEAGELEGRISLHDSNVLVQVLTDGFPVQNRLTIEPQEYRRWTQEKYCPSRYRMRLVPRMAGILEATPFNATVSTMLLQNRKGLDKMDAMDYFSGLNLPEYEISRKRQPYIEERQGKGYRCTHTPKFFPVVTAPAEDHVDALDESMTAVDVANAILALMCGSDMVAIGDPCPGTLAPTSNPTILTPQPTPSPTHAVSACLGDKDLIFLVDSSNSISDLEVDDDGVERQVRFQDFVLQIAEDLQRIQTEGAAKQRTGLITFSRTIQERIPLAAYNFSEWHDEIENVRDMASDLVGCCTPTAEAFRAARKMLEARTEYSDNPAIVFVITDGIPMINKEPYENVPGDLGGEVQYRRGDATGSTAEGRTMTLGEYRSSVVFKEAQDLNAIGNVTTMLVGVRNNQGAATQVEYFLGDENQITSCKGDYDVSPLMCSSCAGKTDPCLGEDSSGECWVTGSVDHSCSAFYTQGLVQEAQEAVTDDLDSLITSLSEFICGADFVSE</sequence>
<dbReference type="Pfam" id="PF13519">
    <property type="entry name" value="VWA_2"/>
    <property type="match status" value="1"/>
</dbReference>
<dbReference type="PANTHER" id="PTHR22588:SF3">
    <property type="entry name" value="VWFA DOMAIN-CONTAINING PROTEIN"/>
    <property type="match status" value="1"/>
</dbReference>
<accession>A0A2R5GIG5</accession>
<comment type="caution">
    <text evidence="2">The sequence shown here is derived from an EMBL/GenBank/DDBJ whole genome shotgun (WGS) entry which is preliminary data.</text>
</comment>
<evidence type="ECO:0000313" key="3">
    <source>
        <dbReference type="Proteomes" id="UP000241890"/>
    </source>
</evidence>
<proteinExistence type="predicted"/>
<dbReference type="SUPFAM" id="SSF53300">
    <property type="entry name" value="vWA-like"/>
    <property type="match status" value="2"/>
</dbReference>
<dbReference type="InterPro" id="IPR052229">
    <property type="entry name" value="Collagen-VI/PIF"/>
</dbReference>
<dbReference type="InterPro" id="IPR002035">
    <property type="entry name" value="VWF_A"/>
</dbReference>
<name>A0A2R5GIG5_9STRA</name>
<dbReference type="AlphaFoldDB" id="A0A2R5GIG5"/>
<dbReference type="InterPro" id="IPR036465">
    <property type="entry name" value="vWFA_dom_sf"/>
</dbReference>
<organism evidence="2 3">
    <name type="scientific">Hondaea fermentalgiana</name>
    <dbReference type="NCBI Taxonomy" id="2315210"/>
    <lineage>
        <taxon>Eukaryota</taxon>
        <taxon>Sar</taxon>
        <taxon>Stramenopiles</taxon>
        <taxon>Bigyra</taxon>
        <taxon>Labyrinthulomycetes</taxon>
        <taxon>Thraustochytrida</taxon>
        <taxon>Thraustochytriidae</taxon>
        <taxon>Hondaea</taxon>
    </lineage>
</organism>
<evidence type="ECO:0000313" key="2">
    <source>
        <dbReference type="EMBL" id="GBG28071.1"/>
    </source>
</evidence>
<evidence type="ECO:0000259" key="1">
    <source>
        <dbReference type="PROSITE" id="PS50234"/>
    </source>
</evidence>
<gene>
    <name evidence="2" type="ORF">FCC1311_042942</name>
</gene>
<feature type="domain" description="VWFA" evidence="1">
    <location>
        <begin position="750"/>
        <end position="875"/>
    </location>
</feature>
<keyword evidence="3" id="KW-1185">Reference proteome</keyword>
<dbReference type="PANTHER" id="PTHR22588">
    <property type="entry name" value="VWFA DOMAIN-CONTAINING PROTEIN"/>
    <property type="match status" value="1"/>
</dbReference>
<dbReference type="Proteomes" id="UP000241890">
    <property type="component" value="Unassembled WGS sequence"/>
</dbReference>
<dbReference type="InParanoid" id="A0A2R5GIG5"/>
<protein>
    <submittedName>
        <fullName evidence="2">Cartilage matrix protein</fullName>
    </submittedName>
</protein>
<reference evidence="2 3" key="1">
    <citation type="submission" date="2017-12" db="EMBL/GenBank/DDBJ databases">
        <title>Sequencing, de novo assembly and annotation of complete genome of a new Thraustochytrid species, strain FCC1311.</title>
        <authorList>
            <person name="Sedici K."/>
            <person name="Godart F."/>
            <person name="Aiese Cigliano R."/>
            <person name="Sanseverino W."/>
            <person name="Barakat M."/>
            <person name="Ortet P."/>
            <person name="Marechal E."/>
            <person name="Cagnac O."/>
            <person name="Amato A."/>
        </authorList>
    </citation>
    <scope>NUCLEOTIDE SEQUENCE [LARGE SCALE GENOMIC DNA]</scope>
</reference>
<dbReference type="Gene3D" id="3.40.50.410">
    <property type="entry name" value="von Willebrand factor, type A domain"/>
    <property type="match status" value="2"/>
</dbReference>
<dbReference type="EMBL" id="BEYU01000039">
    <property type="protein sequence ID" value="GBG28071.1"/>
    <property type="molecule type" value="Genomic_DNA"/>
</dbReference>
<feature type="domain" description="VWFA" evidence="1">
    <location>
        <begin position="444"/>
        <end position="571"/>
    </location>
</feature>